<keyword evidence="1" id="KW-0489">Methyltransferase</keyword>
<name>A0AAN7CT11_9PEZI</name>
<dbReference type="Proteomes" id="UP001303647">
    <property type="component" value="Unassembled WGS sequence"/>
</dbReference>
<feature type="region of interest" description="Disordered" evidence="3">
    <location>
        <begin position="49"/>
        <end position="71"/>
    </location>
</feature>
<keyword evidence="6" id="KW-1185">Reference proteome</keyword>
<accession>A0AAN7CT11</accession>
<dbReference type="InterPro" id="IPR041698">
    <property type="entry name" value="Methyltransf_25"/>
</dbReference>
<gene>
    <name evidence="5" type="ORF">C7999DRAFT_15107</name>
</gene>
<dbReference type="GO" id="GO:0008168">
    <property type="term" value="F:methyltransferase activity"/>
    <property type="evidence" value="ECO:0007669"/>
    <property type="project" value="UniProtKB-KW"/>
</dbReference>
<evidence type="ECO:0000259" key="4">
    <source>
        <dbReference type="Pfam" id="PF13649"/>
    </source>
</evidence>
<dbReference type="Gene3D" id="3.40.50.150">
    <property type="entry name" value="Vaccinia Virus protein VP39"/>
    <property type="match status" value="1"/>
</dbReference>
<evidence type="ECO:0000256" key="3">
    <source>
        <dbReference type="SAM" id="MobiDB-lite"/>
    </source>
</evidence>
<dbReference type="Pfam" id="PF13649">
    <property type="entry name" value="Methyltransf_25"/>
    <property type="match status" value="1"/>
</dbReference>
<reference evidence="5" key="1">
    <citation type="journal article" date="2023" name="Mol. Phylogenet. Evol.">
        <title>Genome-scale phylogeny and comparative genomics of the fungal order Sordariales.</title>
        <authorList>
            <person name="Hensen N."/>
            <person name="Bonometti L."/>
            <person name="Westerberg I."/>
            <person name="Brannstrom I.O."/>
            <person name="Guillou S."/>
            <person name="Cros-Aarteil S."/>
            <person name="Calhoun S."/>
            <person name="Haridas S."/>
            <person name="Kuo A."/>
            <person name="Mondo S."/>
            <person name="Pangilinan J."/>
            <person name="Riley R."/>
            <person name="LaButti K."/>
            <person name="Andreopoulos B."/>
            <person name="Lipzen A."/>
            <person name="Chen C."/>
            <person name="Yan M."/>
            <person name="Daum C."/>
            <person name="Ng V."/>
            <person name="Clum A."/>
            <person name="Steindorff A."/>
            <person name="Ohm R.A."/>
            <person name="Martin F."/>
            <person name="Silar P."/>
            <person name="Natvig D.O."/>
            <person name="Lalanne C."/>
            <person name="Gautier V."/>
            <person name="Ament-Velasquez S.L."/>
            <person name="Kruys A."/>
            <person name="Hutchinson M.I."/>
            <person name="Powell A.J."/>
            <person name="Barry K."/>
            <person name="Miller A.N."/>
            <person name="Grigoriev I.V."/>
            <person name="Debuchy R."/>
            <person name="Gladieux P."/>
            <person name="Hiltunen Thoren M."/>
            <person name="Johannesson H."/>
        </authorList>
    </citation>
    <scope>NUCLEOTIDE SEQUENCE</scope>
    <source>
        <strain evidence="5">CBS 359.72</strain>
    </source>
</reference>
<dbReference type="GO" id="GO:0032259">
    <property type="term" value="P:methylation"/>
    <property type="evidence" value="ECO:0007669"/>
    <property type="project" value="UniProtKB-KW"/>
</dbReference>
<keyword evidence="2" id="KW-0808">Transferase</keyword>
<dbReference type="InterPro" id="IPR029063">
    <property type="entry name" value="SAM-dependent_MTases_sf"/>
</dbReference>
<reference evidence="5" key="2">
    <citation type="submission" date="2023-05" db="EMBL/GenBank/DDBJ databases">
        <authorList>
            <consortium name="Lawrence Berkeley National Laboratory"/>
            <person name="Steindorff A."/>
            <person name="Hensen N."/>
            <person name="Bonometti L."/>
            <person name="Westerberg I."/>
            <person name="Brannstrom I.O."/>
            <person name="Guillou S."/>
            <person name="Cros-Aarteil S."/>
            <person name="Calhoun S."/>
            <person name="Haridas S."/>
            <person name="Kuo A."/>
            <person name="Mondo S."/>
            <person name="Pangilinan J."/>
            <person name="Riley R."/>
            <person name="Labutti K."/>
            <person name="Andreopoulos B."/>
            <person name="Lipzen A."/>
            <person name="Chen C."/>
            <person name="Yanf M."/>
            <person name="Daum C."/>
            <person name="Ng V."/>
            <person name="Clum A."/>
            <person name="Ohm R."/>
            <person name="Martin F."/>
            <person name="Silar P."/>
            <person name="Natvig D."/>
            <person name="Lalanne C."/>
            <person name="Gautier V."/>
            <person name="Ament-Velasquez S.L."/>
            <person name="Kruys A."/>
            <person name="Hutchinson M.I."/>
            <person name="Powell A.J."/>
            <person name="Barry K."/>
            <person name="Miller A.N."/>
            <person name="Grigoriev I.V."/>
            <person name="Debuchy R."/>
            <person name="Gladieux P."/>
            <person name="Thoren M.H."/>
            <person name="Johannesson H."/>
        </authorList>
    </citation>
    <scope>NUCLEOTIDE SEQUENCE</scope>
    <source>
        <strain evidence="5">CBS 359.72</strain>
    </source>
</reference>
<proteinExistence type="predicted"/>
<evidence type="ECO:0000256" key="1">
    <source>
        <dbReference type="ARBA" id="ARBA00022603"/>
    </source>
</evidence>
<evidence type="ECO:0000313" key="5">
    <source>
        <dbReference type="EMBL" id="KAK4246792.1"/>
    </source>
</evidence>
<evidence type="ECO:0000256" key="2">
    <source>
        <dbReference type="ARBA" id="ARBA00022679"/>
    </source>
</evidence>
<dbReference type="EMBL" id="MU857666">
    <property type="protein sequence ID" value="KAK4246792.1"/>
    <property type="molecule type" value="Genomic_DNA"/>
</dbReference>
<dbReference type="AlphaFoldDB" id="A0AAN7CT11"/>
<feature type="compositionally biased region" description="Low complexity" evidence="3">
    <location>
        <begin position="49"/>
        <end position="65"/>
    </location>
</feature>
<dbReference type="PANTHER" id="PTHR43861:SF1">
    <property type="entry name" value="TRANS-ACONITATE 2-METHYLTRANSFERASE"/>
    <property type="match status" value="1"/>
</dbReference>
<dbReference type="SUPFAM" id="SSF53335">
    <property type="entry name" value="S-adenosyl-L-methionine-dependent methyltransferases"/>
    <property type="match status" value="1"/>
</dbReference>
<protein>
    <recommendedName>
        <fullName evidence="4">Methyltransferase domain-containing protein</fullName>
    </recommendedName>
</protein>
<evidence type="ECO:0000313" key="6">
    <source>
        <dbReference type="Proteomes" id="UP001303647"/>
    </source>
</evidence>
<organism evidence="5 6">
    <name type="scientific">Corynascus novoguineensis</name>
    <dbReference type="NCBI Taxonomy" id="1126955"/>
    <lineage>
        <taxon>Eukaryota</taxon>
        <taxon>Fungi</taxon>
        <taxon>Dikarya</taxon>
        <taxon>Ascomycota</taxon>
        <taxon>Pezizomycotina</taxon>
        <taxon>Sordariomycetes</taxon>
        <taxon>Sordariomycetidae</taxon>
        <taxon>Sordariales</taxon>
        <taxon>Chaetomiaceae</taxon>
        <taxon>Corynascus</taxon>
    </lineage>
</organism>
<comment type="caution">
    <text evidence="5">The sequence shown here is derived from an EMBL/GenBank/DDBJ whole genome shotgun (WGS) entry which is preliminary data.</text>
</comment>
<dbReference type="PANTHER" id="PTHR43861">
    <property type="entry name" value="TRANS-ACONITATE 2-METHYLTRANSFERASE-RELATED"/>
    <property type="match status" value="1"/>
</dbReference>
<sequence length="236" mass="26078">MEQDPKEIVKQTYDHLASWYLNWVDGQRSPRERYAIRVLQNAWSTALLSSSPASPATKTVASSTPPQLPPPPRILELGCGPGVPVTRMLLERGAHVVANDISAQQLAMARSRCFTVAGDMAGLTFEPGSFDGAVSFFALFHLPRAEQRAVLAKVRTWLRPGALFAFNLATIDEETIYGEMLGRGMFWSSYGVDESRAMVRDAELELVAAEVLESEPDDGVEFLWVVAAVPRKQRLE</sequence>
<feature type="domain" description="Methyltransferase" evidence="4">
    <location>
        <begin position="74"/>
        <end position="161"/>
    </location>
</feature>
<dbReference type="CDD" id="cd02440">
    <property type="entry name" value="AdoMet_MTases"/>
    <property type="match status" value="1"/>
</dbReference>